<dbReference type="PANTHER" id="PTHR12818">
    <property type="entry name" value="TRNA (ADENINE(37)-N6)-METHYLTRANSFERASE"/>
    <property type="match status" value="1"/>
</dbReference>
<reference evidence="4 5" key="1">
    <citation type="submission" date="2020-02" db="EMBL/GenBank/DDBJ databases">
        <title>Whole-genome analyses of novel actinobacteria.</title>
        <authorList>
            <person name="Sahin N."/>
            <person name="Tokatli A."/>
        </authorList>
    </citation>
    <scope>NUCLEOTIDE SEQUENCE [LARGE SCALE GENOMIC DNA]</scope>
    <source>
        <strain evidence="4 5">YC504</strain>
    </source>
</reference>
<organism evidence="4 5">
    <name type="scientific">Streptomyces mesophilus</name>
    <dbReference type="NCBI Taxonomy" id="1775132"/>
    <lineage>
        <taxon>Bacteria</taxon>
        <taxon>Bacillati</taxon>
        <taxon>Actinomycetota</taxon>
        <taxon>Actinomycetes</taxon>
        <taxon>Kitasatosporales</taxon>
        <taxon>Streptomycetaceae</taxon>
        <taxon>Streptomyces</taxon>
    </lineage>
</organism>
<evidence type="ECO:0000313" key="5">
    <source>
        <dbReference type="Proteomes" id="UP000481109"/>
    </source>
</evidence>
<dbReference type="SUPFAM" id="SSF118196">
    <property type="entry name" value="YaeB-like"/>
    <property type="match status" value="1"/>
</dbReference>
<dbReference type="InterPro" id="IPR023370">
    <property type="entry name" value="TrmO-like_N"/>
</dbReference>
<dbReference type="InterPro" id="IPR036413">
    <property type="entry name" value="YaeB-like_sf"/>
</dbReference>
<sequence>MLKPIATVVSERTEVSDDYWGGVKSIIRLNADQPLSTLEGVEEFSHLEVVWKFHKASPDDVHLGARHARNDPQYPKTGTYAHHNHRHPAQIAVSHPRLLKIEGRDLHVEDLDAVDGTPVLHLVAYFKEMGPRGEVTQPTWPTEMLGDYWTEPKAQQ</sequence>
<dbReference type="GO" id="GO:0008168">
    <property type="term" value="F:methyltransferase activity"/>
    <property type="evidence" value="ECO:0007669"/>
    <property type="project" value="UniProtKB-KW"/>
</dbReference>
<evidence type="ECO:0000313" key="4">
    <source>
        <dbReference type="EMBL" id="NGO79511.1"/>
    </source>
</evidence>
<accession>A0A6G4XSC9</accession>
<dbReference type="AlphaFoldDB" id="A0A6G4XSC9"/>
<evidence type="ECO:0000256" key="2">
    <source>
        <dbReference type="ARBA" id="ARBA00033753"/>
    </source>
</evidence>
<dbReference type="PANTHER" id="PTHR12818:SF0">
    <property type="entry name" value="TRNA (ADENINE(37)-N6)-METHYLTRANSFERASE"/>
    <property type="match status" value="1"/>
</dbReference>
<keyword evidence="4" id="KW-0808">Transferase</keyword>
<keyword evidence="5" id="KW-1185">Reference proteome</keyword>
<keyword evidence="4" id="KW-0489">Methyltransferase</keyword>
<dbReference type="InterPro" id="IPR040372">
    <property type="entry name" value="YaeB-like"/>
</dbReference>
<comment type="caution">
    <text evidence="4">The sequence shown here is derived from an EMBL/GenBank/DDBJ whole genome shotgun (WGS) entry which is preliminary data.</text>
</comment>
<dbReference type="Proteomes" id="UP000481109">
    <property type="component" value="Unassembled WGS sequence"/>
</dbReference>
<name>A0A6G4XSC9_9ACTN</name>
<evidence type="ECO:0000256" key="1">
    <source>
        <dbReference type="ARBA" id="ARBA00022691"/>
    </source>
</evidence>
<keyword evidence="1" id="KW-0949">S-adenosyl-L-methionine</keyword>
<proteinExistence type="inferred from homology"/>
<dbReference type="InterPro" id="IPR036414">
    <property type="entry name" value="YaeB_N_sf"/>
</dbReference>
<feature type="domain" description="TsaA-like" evidence="3">
    <location>
        <begin position="2"/>
        <end position="134"/>
    </location>
</feature>
<gene>
    <name evidence="4" type="ORF">G6045_28230</name>
</gene>
<dbReference type="Pfam" id="PF01980">
    <property type="entry name" value="TrmO_N"/>
    <property type="match status" value="1"/>
</dbReference>
<dbReference type="EMBL" id="JAAKZW010000155">
    <property type="protein sequence ID" value="NGO79511.1"/>
    <property type="molecule type" value="Genomic_DNA"/>
</dbReference>
<comment type="similarity">
    <text evidence="2">Belongs to the tRNA methyltransferase O family.</text>
</comment>
<evidence type="ECO:0000259" key="3">
    <source>
        <dbReference type="PROSITE" id="PS51668"/>
    </source>
</evidence>
<dbReference type="GO" id="GO:0032259">
    <property type="term" value="P:methylation"/>
    <property type="evidence" value="ECO:0007669"/>
    <property type="project" value="UniProtKB-KW"/>
</dbReference>
<protein>
    <submittedName>
        <fullName evidence="4">SAM-dependent methyltransferase</fullName>
    </submittedName>
</protein>
<dbReference type="Gene3D" id="2.40.30.70">
    <property type="entry name" value="YaeB-like"/>
    <property type="match status" value="1"/>
</dbReference>
<dbReference type="PROSITE" id="PS51668">
    <property type="entry name" value="TSAA_2"/>
    <property type="match status" value="1"/>
</dbReference>